<sequence length="124" mass="14073">MDTHLYSITKEVATVINIDLISYNDELQTASVNVTRPDGDFDNVLLKCRPTDQICPKLFSNTSTQIYTETNCSTTTQYCSVSFDNIVAGNNYSCNATTIKENFDNQTSDGLRLKLRKYLEIFLY</sequence>
<dbReference type="EMBL" id="CAJOBA010036507">
    <property type="protein sequence ID" value="CAF4024189.1"/>
    <property type="molecule type" value="Genomic_DNA"/>
</dbReference>
<evidence type="ECO:0000313" key="3">
    <source>
        <dbReference type="Proteomes" id="UP000677228"/>
    </source>
</evidence>
<protein>
    <submittedName>
        <fullName evidence="1">Uncharacterized protein</fullName>
    </submittedName>
</protein>
<dbReference type="Proteomes" id="UP000682733">
    <property type="component" value="Unassembled WGS sequence"/>
</dbReference>
<comment type="caution">
    <text evidence="1">The sequence shown here is derived from an EMBL/GenBank/DDBJ whole genome shotgun (WGS) entry which is preliminary data.</text>
</comment>
<proteinExistence type="predicted"/>
<name>A0A8S2EG02_9BILA</name>
<reference evidence="1" key="1">
    <citation type="submission" date="2021-02" db="EMBL/GenBank/DDBJ databases">
        <authorList>
            <person name="Nowell W R."/>
        </authorList>
    </citation>
    <scope>NUCLEOTIDE SEQUENCE</scope>
</reference>
<dbReference type="AlphaFoldDB" id="A0A8S2EG02"/>
<evidence type="ECO:0000313" key="2">
    <source>
        <dbReference type="EMBL" id="CAF4024189.1"/>
    </source>
</evidence>
<dbReference type="EMBL" id="CAJNOK010014972">
    <property type="protein sequence ID" value="CAF1215684.1"/>
    <property type="molecule type" value="Genomic_DNA"/>
</dbReference>
<evidence type="ECO:0000313" key="1">
    <source>
        <dbReference type="EMBL" id="CAF1215684.1"/>
    </source>
</evidence>
<dbReference type="Proteomes" id="UP000677228">
    <property type="component" value="Unassembled WGS sequence"/>
</dbReference>
<gene>
    <name evidence="1" type="ORF">OVA965_LOCUS24668</name>
    <name evidence="2" type="ORF">TMI583_LOCUS25388</name>
</gene>
<organism evidence="1 3">
    <name type="scientific">Didymodactylos carnosus</name>
    <dbReference type="NCBI Taxonomy" id="1234261"/>
    <lineage>
        <taxon>Eukaryota</taxon>
        <taxon>Metazoa</taxon>
        <taxon>Spiralia</taxon>
        <taxon>Gnathifera</taxon>
        <taxon>Rotifera</taxon>
        <taxon>Eurotatoria</taxon>
        <taxon>Bdelloidea</taxon>
        <taxon>Philodinida</taxon>
        <taxon>Philodinidae</taxon>
        <taxon>Didymodactylos</taxon>
    </lineage>
</organism>
<accession>A0A8S2EG02</accession>